<proteinExistence type="predicted"/>
<evidence type="ECO:0000313" key="2">
    <source>
        <dbReference type="EMBL" id="CAA9468519.1"/>
    </source>
</evidence>
<protein>
    <submittedName>
        <fullName evidence="2">Uncharacterized protein</fullName>
    </submittedName>
</protein>
<accession>A0A6J4RAB3</accession>
<feature type="compositionally biased region" description="Basic and acidic residues" evidence="1">
    <location>
        <begin position="10"/>
        <end position="26"/>
    </location>
</feature>
<sequence length="117" mass="13491">GIRPGRPRGFRRDYFGARWGRQEPYDGRGAQPDRGLAPQAGGLRGSGTAAYRRRSRQAPRQPDLQRRRRRGGWRDPRGSRRAGPRRRLDRCGPPRLRQARNPGGYPLRRGTPPRRFL</sequence>
<dbReference type="AlphaFoldDB" id="A0A6J4RAB3"/>
<dbReference type="EMBL" id="CADCVI010000109">
    <property type="protein sequence ID" value="CAA9468519.1"/>
    <property type="molecule type" value="Genomic_DNA"/>
</dbReference>
<reference evidence="2" key="1">
    <citation type="submission" date="2020-02" db="EMBL/GenBank/DDBJ databases">
        <authorList>
            <person name="Meier V. D."/>
        </authorList>
    </citation>
    <scope>NUCLEOTIDE SEQUENCE</scope>
    <source>
        <strain evidence="2">AVDCRST_MAG25</strain>
    </source>
</reference>
<evidence type="ECO:0000256" key="1">
    <source>
        <dbReference type="SAM" id="MobiDB-lite"/>
    </source>
</evidence>
<feature type="region of interest" description="Disordered" evidence="1">
    <location>
        <begin position="1"/>
        <end position="117"/>
    </location>
</feature>
<feature type="non-terminal residue" evidence="2">
    <location>
        <position position="1"/>
    </location>
</feature>
<feature type="compositionally biased region" description="Basic residues" evidence="1">
    <location>
        <begin position="79"/>
        <end position="88"/>
    </location>
</feature>
<feature type="non-terminal residue" evidence="2">
    <location>
        <position position="117"/>
    </location>
</feature>
<name>A0A6J4RAB3_9ACTN</name>
<gene>
    <name evidence="2" type="ORF">AVDCRST_MAG25-1807</name>
</gene>
<organism evidence="2">
    <name type="scientific">uncultured Rubrobacteraceae bacterium</name>
    <dbReference type="NCBI Taxonomy" id="349277"/>
    <lineage>
        <taxon>Bacteria</taxon>
        <taxon>Bacillati</taxon>
        <taxon>Actinomycetota</taxon>
        <taxon>Rubrobacteria</taxon>
        <taxon>Rubrobacterales</taxon>
        <taxon>Rubrobacteraceae</taxon>
        <taxon>environmental samples</taxon>
    </lineage>
</organism>